<keyword evidence="3" id="KW-0378">Hydrolase</keyword>
<organism evidence="7 8">
    <name type="scientific">Allosphingosinicella deserti</name>
    <dbReference type="NCBI Taxonomy" id="2116704"/>
    <lineage>
        <taxon>Bacteria</taxon>
        <taxon>Pseudomonadati</taxon>
        <taxon>Pseudomonadota</taxon>
        <taxon>Alphaproteobacteria</taxon>
        <taxon>Sphingomonadales</taxon>
        <taxon>Sphingomonadaceae</taxon>
        <taxon>Allosphingosinicella</taxon>
    </lineage>
</organism>
<dbReference type="PROSITE" id="PS51257">
    <property type="entry name" value="PROKAR_LIPOPROTEIN"/>
    <property type="match status" value="1"/>
</dbReference>
<keyword evidence="4" id="KW-0326">Glycosidase</keyword>
<evidence type="ECO:0000256" key="2">
    <source>
        <dbReference type="ARBA" id="ARBA00012706"/>
    </source>
</evidence>
<dbReference type="EMBL" id="PXYI01000002">
    <property type="protein sequence ID" value="PSJ41988.1"/>
    <property type="molecule type" value="Genomic_DNA"/>
</dbReference>
<dbReference type="EC" id="3.2.1.78" evidence="2"/>
<evidence type="ECO:0000313" key="8">
    <source>
        <dbReference type="Proteomes" id="UP000241167"/>
    </source>
</evidence>
<evidence type="ECO:0000313" key="7">
    <source>
        <dbReference type="EMBL" id="PSJ41988.1"/>
    </source>
</evidence>
<dbReference type="Proteomes" id="UP000241167">
    <property type="component" value="Unassembled WGS sequence"/>
</dbReference>
<evidence type="ECO:0000256" key="1">
    <source>
        <dbReference type="ARBA" id="ARBA00001678"/>
    </source>
</evidence>
<dbReference type="OrthoDB" id="9801493at2"/>
<dbReference type="RefSeq" id="WP_106512472.1">
    <property type="nucleotide sequence ID" value="NZ_PXYI01000002.1"/>
</dbReference>
<feature type="signal peptide" evidence="5">
    <location>
        <begin position="1"/>
        <end position="21"/>
    </location>
</feature>
<feature type="domain" description="Glycoside hydrolase family 5" evidence="6">
    <location>
        <begin position="33"/>
        <end position="445"/>
    </location>
</feature>
<dbReference type="Pfam" id="PF26410">
    <property type="entry name" value="GH5_mannosidase"/>
    <property type="match status" value="1"/>
</dbReference>
<gene>
    <name evidence="7" type="ORF">C7I55_06960</name>
</gene>
<reference evidence="7 8" key="1">
    <citation type="submission" date="2018-03" db="EMBL/GenBank/DDBJ databases">
        <title>The draft genome of Sphingosinicella sp. GL-C-18.</title>
        <authorList>
            <person name="Liu L."/>
            <person name="Li L."/>
            <person name="Liang L."/>
            <person name="Zhang X."/>
            <person name="Wang T."/>
        </authorList>
    </citation>
    <scope>NUCLEOTIDE SEQUENCE [LARGE SCALE GENOMIC DNA]</scope>
    <source>
        <strain evidence="7 8">GL-C-18</strain>
    </source>
</reference>
<dbReference type="InterPro" id="IPR001547">
    <property type="entry name" value="Glyco_hydro_5"/>
</dbReference>
<dbReference type="SUPFAM" id="SSF51445">
    <property type="entry name" value="(Trans)glycosidases"/>
    <property type="match status" value="1"/>
</dbReference>
<keyword evidence="5" id="KW-0732">Signal</keyword>
<dbReference type="PANTHER" id="PTHR31451:SF40">
    <property type="entry name" value="GLYCOSIDE HYDROLASE FAMILY 5 DOMAIN-CONTAINING PROTEIN"/>
    <property type="match status" value="1"/>
</dbReference>
<dbReference type="Gene3D" id="3.20.20.80">
    <property type="entry name" value="Glycosidases"/>
    <property type="match status" value="1"/>
</dbReference>
<accession>A0A2P7QVJ0</accession>
<dbReference type="AlphaFoldDB" id="A0A2P7QVJ0"/>
<dbReference type="PANTHER" id="PTHR31451">
    <property type="match status" value="1"/>
</dbReference>
<keyword evidence="8" id="KW-1185">Reference proteome</keyword>
<protein>
    <recommendedName>
        <fullName evidence="2">mannan endo-1,4-beta-mannosidase</fullName>
        <ecNumber evidence="2">3.2.1.78</ecNumber>
    </recommendedName>
</protein>
<evidence type="ECO:0000256" key="5">
    <source>
        <dbReference type="SAM" id="SignalP"/>
    </source>
</evidence>
<proteinExistence type="predicted"/>
<evidence type="ECO:0000256" key="4">
    <source>
        <dbReference type="ARBA" id="ARBA00023295"/>
    </source>
</evidence>
<comment type="catalytic activity">
    <reaction evidence="1">
        <text>Random hydrolysis of (1-&gt;4)-beta-D-mannosidic linkages in mannans, galactomannans and glucomannans.</text>
        <dbReference type="EC" id="3.2.1.78"/>
    </reaction>
</comment>
<dbReference type="InterPro" id="IPR045053">
    <property type="entry name" value="MAN-like"/>
</dbReference>
<sequence length="447" mass="49029">MFDRRTTLLSGAALLAGCATGATTPLRPGAPSRFVRVDGTRFRIGDETYRYAGANIWYAAYLGTDAPYGNRDRLKRELDAMAALGIDNLRILGSSELSPLKNSITPAFRTQTADYNETLLTGLDYALAEMGKRGMKAVIYLTNFWEWSGGMMTYLYWTNGGRYINMNDPAHPWPQFADMNAAFYTSDAAIGLYHDYVRAVVGRTNSVTGIRYADDPAIMAWQLANEPRPAGSEAVGRPNLPAFYAWIGKTANLIKSIDPNHLVSTGSEGLQGCHSDRQCVIEAHSPSSIDYLTAHIWPLNWTWVDSADLLGTFDAGAAKVRTYIADHIALATQLGKPLVIEEFGFPRDKGLYDPGTPTTFKDRFYALIYDAVLANAKAGGPLAASNFWAWGGAGRASSPDHRFQPGDTSYLGDPPHEPQGWYSVFDGDESTKRVIRDHIAALKAVRS</sequence>
<dbReference type="InterPro" id="IPR017853">
    <property type="entry name" value="GH"/>
</dbReference>
<evidence type="ECO:0000256" key="3">
    <source>
        <dbReference type="ARBA" id="ARBA00022801"/>
    </source>
</evidence>
<feature type="chain" id="PRO_5015153212" description="mannan endo-1,4-beta-mannosidase" evidence="5">
    <location>
        <begin position="22"/>
        <end position="447"/>
    </location>
</feature>
<dbReference type="GO" id="GO:0016985">
    <property type="term" value="F:mannan endo-1,4-beta-mannosidase activity"/>
    <property type="evidence" value="ECO:0007669"/>
    <property type="project" value="TreeGrafter"/>
</dbReference>
<name>A0A2P7QVJ0_9SPHN</name>
<comment type="caution">
    <text evidence="7">The sequence shown here is derived from an EMBL/GenBank/DDBJ whole genome shotgun (WGS) entry which is preliminary data.</text>
</comment>
<evidence type="ECO:0000259" key="6">
    <source>
        <dbReference type="Pfam" id="PF26410"/>
    </source>
</evidence>